<dbReference type="SUPFAM" id="SSF47473">
    <property type="entry name" value="EF-hand"/>
    <property type="match status" value="1"/>
</dbReference>
<dbReference type="InterPro" id="IPR002048">
    <property type="entry name" value="EF_hand_dom"/>
</dbReference>
<dbReference type="Gene3D" id="1.10.238.10">
    <property type="entry name" value="EF-hand"/>
    <property type="match status" value="1"/>
</dbReference>
<reference evidence="2 3" key="1">
    <citation type="submission" date="2015-12" db="EMBL/GenBank/DDBJ databases">
        <title>Draft genome of the nematode, Onchocerca flexuosa.</title>
        <authorList>
            <person name="Mitreva M."/>
        </authorList>
    </citation>
    <scope>NUCLEOTIDE SEQUENCE [LARGE SCALE GENOMIC DNA]</scope>
    <source>
        <strain evidence="2">Red Deer</strain>
    </source>
</reference>
<accession>A0A238BU87</accession>
<evidence type="ECO:0000313" key="3">
    <source>
        <dbReference type="Proteomes" id="UP000242913"/>
    </source>
</evidence>
<evidence type="ECO:0000313" key="2">
    <source>
        <dbReference type="EMBL" id="OZC08118.1"/>
    </source>
</evidence>
<organism evidence="2 3">
    <name type="scientific">Onchocerca flexuosa</name>
    <dbReference type="NCBI Taxonomy" id="387005"/>
    <lineage>
        <taxon>Eukaryota</taxon>
        <taxon>Metazoa</taxon>
        <taxon>Ecdysozoa</taxon>
        <taxon>Nematoda</taxon>
        <taxon>Chromadorea</taxon>
        <taxon>Rhabditida</taxon>
        <taxon>Spirurina</taxon>
        <taxon>Spiruromorpha</taxon>
        <taxon>Filarioidea</taxon>
        <taxon>Onchocercidae</taxon>
        <taxon>Onchocerca</taxon>
    </lineage>
</organism>
<sequence length="78" mass="8826">MEEIVEAIHDMIGNVIDLPKNEDTPEKRVAKIFSSMDRNLDGKLTLEEFKIGSKNDPCIVQALTTDLHKNSVQSTHLY</sequence>
<protein>
    <recommendedName>
        <fullName evidence="1">EF-hand domain-containing protein</fullName>
    </recommendedName>
</protein>
<dbReference type="GO" id="GO:0005509">
    <property type="term" value="F:calcium ion binding"/>
    <property type="evidence" value="ECO:0007669"/>
    <property type="project" value="InterPro"/>
</dbReference>
<dbReference type="PROSITE" id="PS50222">
    <property type="entry name" value="EF_HAND_2"/>
    <property type="match status" value="1"/>
</dbReference>
<gene>
    <name evidence="2" type="ORF">X798_04911</name>
</gene>
<dbReference type="OrthoDB" id="191686at2759"/>
<dbReference type="InterPro" id="IPR011992">
    <property type="entry name" value="EF-hand-dom_pair"/>
</dbReference>
<evidence type="ECO:0000259" key="1">
    <source>
        <dbReference type="PROSITE" id="PS50222"/>
    </source>
</evidence>
<keyword evidence="3" id="KW-1185">Reference proteome</keyword>
<dbReference type="Proteomes" id="UP000242913">
    <property type="component" value="Unassembled WGS sequence"/>
</dbReference>
<name>A0A238BU87_9BILA</name>
<dbReference type="AlphaFoldDB" id="A0A238BU87"/>
<dbReference type="EMBL" id="KZ270015">
    <property type="protein sequence ID" value="OZC08118.1"/>
    <property type="molecule type" value="Genomic_DNA"/>
</dbReference>
<proteinExistence type="predicted"/>
<feature type="domain" description="EF-hand" evidence="1">
    <location>
        <begin position="24"/>
        <end position="59"/>
    </location>
</feature>
<dbReference type="PRINTS" id="PR00450">
    <property type="entry name" value="RECOVERIN"/>
</dbReference>